<dbReference type="GO" id="GO:0016853">
    <property type="term" value="F:isomerase activity"/>
    <property type="evidence" value="ECO:0007669"/>
    <property type="project" value="UniProtKB-KW"/>
</dbReference>
<protein>
    <submittedName>
        <fullName evidence="3">UDP-N-acetylglucosamine 2-epimerase (Non-hydrolyzing)</fullName>
    </submittedName>
</protein>
<comment type="similarity">
    <text evidence="1">Belongs to the UDP-N-acetylglucosamine 2-epimerase family.</text>
</comment>
<dbReference type="InterPro" id="IPR003331">
    <property type="entry name" value="UDP_GlcNAc_Epimerase_2_dom"/>
</dbReference>
<evidence type="ECO:0000313" key="3">
    <source>
        <dbReference type="EMBL" id="PJE66755.1"/>
    </source>
</evidence>
<keyword evidence="1" id="KW-0413">Isomerase</keyword>
<dbReference type="Pfam" id="PF02350">
    <property type="entry name" value="Epimerase_2"/>
    <property type="match status" value="1"/>
</dbReference>
<comment type="caution">
    <text evidence="3">The sequence shown here is derived from an EMBL/GenBank/DDBJ whole genome shotgun (WGS) entry which is preliminary data.</text>
</comment>
<dbReference type="Gene3D" id="3.40.50.2000">
    <property type="entry name" value="Glycogen Phosphorylase B"/>
    <property type="match status" value="2"/>
</dbReference>
<dbReference type="EMBL" id="PFEI01000145">
    <property type="protein sequence ID" value="PJE66755.1"/>
    <property type="molecule type" value="Genomic_DNA"/>
</dbReference>
<dbReference type="PANTHER" id="PTHR43174">
    <property type="entry name" value="UDP-N-ACETYLGLUCOSAMINE 2-EPIMERASE"/>
    <property type="match status" value="1"/>
</dbReference>
<dbReference type="NCBIfam" id="TIGR00236">
    <property type="entry name" value="wecB"/>
    <property type="match status" value="1"/>
</dbReference>
<accession>A0A2M8L1E8</accession>
<reference evidence="4" key="1">
    <citation type="submission" date="2017-09" db="EMBL/GenBank/DDBJ databases">
        <title>Depth-based differentiation of microbial function through sediment-hosted aquifers and enrichment of novel symbionts in the deep terrestrial subsurface.</title>
        <authorList>
            <person name="Probst A.J."/>
            <person name="Ladd B."/>
            <person name="Jarett J.K."/>
            <person name="Geller-Mcgrath D.E."/>
            <person name="Sieber C.M.K."/>
            <person name="Emerson J.B."/>
            <person name="Anantharaman K."/>
            <person name="Thomas B.C."/>
            <person name="Malmstrom R."/>
            <person name="Stieglmeier M."/>
            <person name="Klingl A."/>
            <person name="Woyke T."/>
            <person name="Ryan C.M."/>
            <person name="Banfield J.F."/>
        </authorList>
    </citation>
    <scope>NUCLEOTIDE SEQUENCE [LARGE SCALE GENOMIC DNA]</scope>
</reference>
<name>A0A2M8L1E8_9BACT</name>
<evidence type="ECO:0000259" key="2">
    <source>
        <dbReference type="Pfam" id="PF02350"/>
    </source>
</evidence>
<dbReference type="InterPro" id="IPR029767">
    <property type="entry name" value="WecB-like"/>
</dbReference>
<gene>
    <name evidence="3" type="ORF">COU93_02555</name>
</gene>
<dbReference type="Proteomes" id="UP000229766">
    <property type="component" value="Unassembled WGS sequence"/>
</dbReference>
<dbReference type="SUPFAM" id="SSF53756">
    <property type="entry name" value="UDP-Glycosyltransferase/glycogen phosphorylase"/>
    <property type="match status" value="1"/>
</dbReference>
<proteinExistence type="inferred from homology"/>
<evidence type="ECO:0000256" key="1">
    <source>
        <dbReference type="RuleBase" id="RU003513"/>
    </source>
</evidence>
<dbReference type="AlphaFoldDB" id="A0A2M8L1E8"/>
<dbReference type="CDD" id="cd03786">
    <property type="entry name" value="GTB_UDP-GlcNAc_2-Epimerase"/>
    <property type="match status" value="1"/>
</dbReference>
<feature type="domain" description="UDP-N-acetylglucosamine 2-epimerase" evidence="2">
    <location>
        <begin position="26"/>
        <end position="354"/>
    </location>
</feature>
<dbReference type="PANTHER" id="PTHR43174:SF1">
    <property type="entry name" value="UDP-N-ACETYLGLUCOSAMINE 2-EPIMERASE"/>
    <property type="match status" value="1"/>
</dbReference>
<organism evidence="3 4">
    <name type="scientific">Candidatus Shapirobacteria bacterium CG10_big_fil_rev_8_21_14_0_10_36_6</name>
    <dbReference type="NCBI Taxonomy" id="1974886"/>
    <lineage>
        <taxon>Bacteria</taxon>
        <taxon>Candidatus Shapironibacteriota</taxon>
    </lineage>
</organism>
<sequence>MKIATILGTRPEIIKLSQIIPKLDNYTDHALIHTGQNYTKTLNDIFFSDLGVRKPDYILKTKSNTTMGMVGKILEQCYDLFQKISPDKVLILGDTYSGLSAIAAKKLGIPIYHMEAGNRCYDDRVPEEANRRIIDTISDIQMPYTQRSKEILLGEGYKPNKIFVIGNPIYEVFKNYEKQIGQSQVMDKIGVKPKHFFLLTLHRAETVDHKERLNTILKALGKVVETYKLPIICSMHPHTADRIAHEKLVIPKGLIILEPLGFFDFVNLEMNCFCAISDSGTIQEEGAIFHIPQVLIRDATERYETIDSGSNLVTGIDEDSIYNAVQFVVNERTDWPVPVDYTKTNVSDTVLRILLSNWQKL</sequence>
<evidence type="ECO:0000313" key="4">
    <source>
        <dbReference type="Proteomes" id="UP000229766"/>
    </source>
</evidence>